<sequence>MITDLLKVLERGTSQYPLEELFHQLSETMGFRHSTDKLNRWSQGTRSAYETVYDMLQFVDANGKHTEEQHQRIRQLVDIIGAKILKNGPKFVDTKTVVLQEMEDEGTEETKLSVISEVNN</sequence>
<organism evidence="1 2">
    <name type="scientific">Linderina macrospora</name>
    <dbReference type="NCBI Taxonomy" id="4868"/>
    <lineage>
        <taxon>Eukaryota</taxon>
        <taxon>Fungi</taxon>
        <taxon>Fungi incertae sedis</taxon>
        <taxon>Zoopagomycota</taxon>
        <taxon>Kickxellomycotina</taxon>
        <taxon>Kickxellomycetes</taxon>
        <taxon>Kickxellales</taxon>
        <taxon>Kickxellaceae</taxon>
        <taxon>Linderina</taxon>
    </lineage>
</organism>
<dbReference type="EMBL" id="JANBPW010005894">
    <property type="protein sequence ID" value="KAJ1931657.1"/>
    <property type="molecule type" value="Genomic_DNA"/>
</dbReference>
<reference evidence="1" key="1">
    <citation type="submission" date="2022-07" db="EMBL/GenBank/DDBJ databases">
        <title>Phylogenomic reconstructions and comparative analyses of Kickxellomycotina fungi.</title>
        <authorList>
            <person name="Reynolds N.K."/>
            <person name="Stajich J.E."/>
            <person name="Barry K."/>
            <person name="Grigoriev I.V."/>
            <person name="Crous P."/>
            <person name="Smith M.E."/>
        </authorList>
    </citation>
    <scope>NUCLEOTIDE SEQUENCE</scope>
    <source>
        <strain evidence="1">NRRL 5244</strain>
    </source>
</reference>
<proteinExistence type="predicted"/>
<dbReference type="Proteomes" id="UP001150603">
    <property type="component" value="Unassembled WGS sequence"/>
</dbReference>
<keyword evidence="2" id="KW-1185">Reference proteome</keyword>
<evidence type="ECO:0000313" key="1">
    <source>
        <dbReference type="EMBL" id="KAJ1931657.1"/>
    </source>
</evidence>
<comment type="caution">
    <text evidence="1">The sequence shown here is derived from an EMBL/GenBank/DDBJ whole genome shotgun (WGS) entry which is preliminary data.</text>
</comment>
<protein>
    <submittedName>
        <fullName evidence="1">Uncharacterized protein</fullName>
    </submittedName>
</protein>
<name>A0ACC1IZB4_9FUNG</name>
<accession>A0ACC1IZB4</accession>
<evidence type="ECO:0000313" key="2">
    <source>
        <dbReference type="Proteomes" id="UP001150603"/>
    </source>
</evidence>
<gene>
    <name evidence="1" type="ORF">FBU59_006639</name>
</gene>